<evidence type="ECO:0000256" key="5">
    <source>
        <dbReference type="ARBA" id="ARBA00023136"/>
    </source>
</evidence>
<name>A0A9P6LME0_9PEZI</name>
<organism evidence="11 12">
    <name type="scientific">Colletotrichum karsti</name>
    <dbReference type="NCBI Taxonomy" id="1095194"/>
    <lineage>
        <taxon>Eukaryota</taxon>
        <taxon>Fungi</taxon>
        <taxon>Dikarya</taxon>
        <taxon>Ascomycota</taxon>
        <taxon>Pezizomycotina</taxon>
        <taxon>Sordariomycetes</taxon>
        <taxon>Hypocreomycetidae</taxon>
        <taxon>Glomerellales</taxon>
        <taxon>Glomerellaceae</taxon>
        <taxon>Colletotrichum</taxon>
        <taxon>Colletotrichum boninense species complex</taxon>
    </lineage>
</organism>
<evidence type="ECO:0000256" key="3">
    <source>
        <dbReference type="ARBA" id="ARBA00022989"/>
    </source>
</evidence>
<proteinExistence type="predicted"/>
<evidence type="ECO:0000256" key="8">
    <source>
        <dbReference type="SAM" id="Phobius"/>
    </source>
</evidence>
<keyword evidence="12" id="KW-1185">Reference proteome</keyword>
<dbReference type="GO" id="GO:0000435">
    <property type="term" value="P:positive regulation of transcription from RNA polymerase II promoter by galactose"/>
    <property type="evidence" value="ECO:0007669"/>
    <property type="project" value="TreeGrafter"/>
</dbReference>
<sequence>MFEAQVSVQQPDSFQDDISDDEKRELIQLFLDASSGLLDLFDRSEIDQLVDATHLNAKGASDSNARSTGDNGGSICLYMMIAIGAQCRGQPTDSPKAFRYFSEARKLSFQGFLTDLTLNMARAFVLMAFYMFGACRRNAAFMYLGIATKAASVLGLHMSDQFQSLSEEERDLSSTATMNLWDDSTRILACVKSASSLLGICFSSAAIIIFTPKSGPGSCIRYAWLAGIAAFTRPFFRHAVGIPTSLVINTVLIGQLCLVIFQACNFLVISRFESRDLVQGGIFQPADGVIYKLYRTVGLMFNLRGIGTPWQIPRRHPVPKFFNQHKENGRLKVGPWITRQLFIMFWQYIFLDFTYFSSLQTPPEEAAVLFGPGTEFLYLGATADQWVARVVGTVTAWTGPSRVIIDFASRLLSVVSVLAGASSPEDWPPLFGSIRDAYTIRQSWGVFWHQYCRWWLTSMSNYICRDLLRLRRPSRLERYSNTTLVFLGSGIVHVLIDIYCWQPPTKGPTIAFFVSFAVAIIVEDAVQEIYRRVSGRQYSEDAVPTWHKLVGFVWVAAWLSMTSPWYLYHAVRQPVGIKWLVPISIIDTIGMAPAAGILAGLGLIGIFAFGGEV</sequence>
<dbReference type="Pfam" id="PF13813">
    <property type="entry name" value="MBOAT_2"/>
    <property type="match status" value="1"/>
</dbReference>
<dbReference type="OrthoDB" id="1077582at2759"/>
<evidence type="ECO:0000313" key="12">
    <source>
        <dbReference type="Proteomes" id="UP000781932"/>
    </source>
</evidence>
<dbReference type="GO" id="GO:0006351">
    <property type="term" value="P:DNA-templated transcription"/>
    <property type="evidence" value="ECO:0007669"/>
    <property type="project" value="InterPro"/>
</dbReference>
<dbReference type="PANTHER" id="PTHR47424:SF9">
    <property type="entry name" value="TAH-2"/>
    <property type="match status" value="1"/>
</dbReference>
<dbReference type="PANTHER" id="PTHR47424">
    <property type="entry name" value="REGULATORY PROTEIN GAL4"/>
    <property type="match status" value="1"/>
</dbReference>
<dbReference type="EMBL" id="JAATWM020000011">
    <property type="protein sequence ID" value="KAF9878295.1"/>
    <property type="molecule type" value="Genomic_DNA"/>
</dbReference>
<gene>
    <name evidence="11" type="ORF">CkaCkLH20_04333</name>
</gene>
<keyword evidence="2 8" id="KW-0812">Transmembrane</keyword>
<feature type="transmembrane region" description="Helical" evidence="8">
    <location>
        <begin position="508"/>
        <end position="526"/>
    </location>
</feature>
<feature type="transmembrane region" description="Helical" evidence="8">
    <location>
        <begin position="116"/>
        <end position="133"/>
    </location>
</feature>
<evidence type="ECO:0000256" key="4">
    <source>
        <dbReference type="ARBA" id="ARBA00023015"/>
    </source>
</evidence>
<dbReference type="GO" id="GO:0000981">
    <property type="term" value="F:DNA-binding transcription factor activity, RNA polymerase II-specific"/>
    <property type="evidence" value="ECO:0007669"/>
    <property type="project" value="TreeGrafter"/>
</dbReference>
<feature type="transmembrane region" description="Helical" evidence="8">
    <location>
        <begin position="246"/>
        <end position="269"/>
    </location>
</feature>
<protein>
    <recommendedName>
        <fullName evidence="13">Wax synthase domain-containing protein</fullName>
    </recommendedName>
</protein>
<evidence type="ECO:0008006" key="13">
    <source>
        <dbReference type="Google" id="ProtNLM"/>
    </source>
</evidence>
<dbReference type="GO" id="GO:0000978">
    <property type="term" value="F:RNA polymerase II cis-regulatory region sequence-specific DNA binding"/>
    <property type="evidence" value="ECO:0007669"/>
    <property type="project" value="TreeGrafter"/>
</dbReference>
<dbReference type="GO" id="GO:0016020">
    <property type="term" value="C:membrane"/>
    <property type="evidence" value="ECO:0007669"/>
    <property type="project" value="UniProtKB-SubCell"/>
</dbReference>
<dbReference type="Proteomes" id="UP000781932">
    <property type="component" value="Unassembled WGS sequence"/>
</dbReference>
<feature type="transmembrane region" description="Helical" evidence="8">
    <location>
        <begin position="546"/>
        <end position="567"/>
    </location>
</feature>
<keyword evidence="7" id="KW-0539">Nucleus</keyword>
<feature type="transmembrane region" description="Helical" evidence="8">
    <location>
        <begin position="186"/>
        <end position="210"/>
    </location>
</feature>
<reference evidence="11" key="1">
    <citation type="submission" date="2020-03" db="EMBL/GenBank/DDBJ databases">
        <authorList>
            <person name="He L."/>
        </authorList>
    </citation>
    <scope>NUCLEOTIDE SEQUENCE</scope>
    <source>
        <strain evidence="11">CkLH20</strain>
    </source>
</reference>
<dbReference type="Pfam" id="PF04082">
    <property type="entry name" value="Fungal_trans"/>
    <property type="match status" value="1"/>
</dbReference>
<dbReference type="CDD" id="cd12148">
    <property type="entry name" value="fungal_TF_MHR"/>
    <property type="match status" value="1"/>
</dbReference>
<evidence type="ECO:0000259" key="10">
    <source>
        <dbReference type="Pfam" id="PF13813"/>
    </source>
</evidence>
<evidence type="ECO:0000256" key="2">
    <source>
        <dbReference type="ARBA" id="ARBA00022692"/>
    </source>
</evidence>
<feature type="domain" description="Xylanolytic transcriptional activator regulatory" evidence="9">
    <location>
        <begin position="28"/>
        <end position="172"/>
    </location>
</feature>
<dbReference type="RefSeq" id="XP_038747756.1">
    <property type="nucleotide sequence ID" value="XM_038887052.1"/>
</dbReference>
<feature type="domain" description="Wax synthase" evidence="10">
    <location>
        <begin position="427"/>
        <end position="514"/>
    </location>
</feature>
<feature type="transmembrane region" description="Helical" evidence="8">
    <location>
        <begin position="479"/>
        <end position="496"/>
    </location>
</feature>
<keyword evidence="6" id="KW-0804">Transcription</keyword>
<evidence type="ECO:0000256" key="1">
    <source>
        <dbReference type="ARBA" id="ARBA00004141"/>
    </source>
</evidence>
<dbReference type="AlphaFoldDB" id="A0A9P6LME0"/>
<evidence type="ECO:0000313" key="11">
    <source>
        <dbReference type="EMBL" id="KAF9878295.1"/>
    </source>
</evidence>
<keyword evidence="4" id="KW-0805">Transcription regulation</keyword>
<dbReference type="InterPro" id="IPR051127">
    <property type="entry name" value="Fungal_SecMet_Regulators"/>
</dbReference>
<dbReference type="GO" id="GO:0008270">
    <property type="term" value="F:zinc ion binding"/>
    <property type="evidence" value="ECO:0007669"/>
    <property type="project" value="InterPro"/>
</dbReference>
<feature type="transmembrane region" description="Helical" evidence="8">
    <location>
        <begin position="579"/>
        <end position="609"/>
    </location>
</feature>
<dbReference type="GO" id="GO:0005634">
    <property type="term" value="C:nucleus"/>
    <property type="evidence" value="ECO:0007669"/>
    <property type="project" value="TreeGrafter"/>
</dbReference>
<keyword evidence="5 8" id="KW-0472">Membrane</keyword>
<comment type="caution">
    <text evidence="11">The sequence shown here is derived from an EMBL/GenBank/DDBJ whole genome shotgun (WGS) entry which is preliminary data.</text>
</comment>
<dbReference type="GeneID" id="62160126"/>
<evidence type="ECO:0000259" key="9">
    <source>
        <dbReference type="Pfam" id="PF04082"/>
    </source>
</evidence>
<keyword evidence="3 8" id="KW-1133">Transmembrane helix</keyword>
<dbReference type="InterPro" id="IPR007219">
    <property type="entry name" value="XnlR_reg_dom"/>
</dbReference>
<dbReference type="InterPro" id="IPR032805">
    <property type="entry name" value="Wax_synthase_dom"/>
</dbReference>
<accession>A0A9P6LME0</accession>
<evidence type="ECO:0000256" key="6">
    <source>
        <dbReference type="ARBA" id="ARBA00023163"/>
    </source>
</evidence>
<comment type="subcellular location">
    <subcellularLocation>
        <location evidence="1">Membrane</location>
        <topology evidence="1">Multi-pass membrane protein</topology>
    </subcellularLocation>
</comment>
<evidence type="ECO:0000256" key="7">
    <source>
        <dbReference type="ARBA" id="ARBA00023242"/>
    </source>
</evidence>
<reference evidence="11" key="2">
    <citation type="submission" date="2020-11" db="EMBL/GenBank/DDBJ databases">
        <title>Whole genome sequencing of Colletotrichum sp.</title>
        <authorList>
            <person name="Li H."/>
        </authorList>
    </citation>
    <scope>NUCLEOTIDE SEQUENCE</scope>
    <source>
        <strain evidence="11">CkLH20</strain>
    </source>
</reference>